<dbReference type="InterPro" id="IPR016181">
    <property type="entry name" value="Acyl_CoA_acyltransferase"/>
</dbReference>
<protein>
    <submittedName>
        <fullName evidence="2">Aminoglycoside 6'-acetyltransferase</fullName>
    </submittedName>
</protein>
<sequence length="193" mass="21110">MEIRALVADQRLLDQAAEILTLAFAEHWPEAWPTLADAREEMQEALLPERVGFMALIEGNVVGWIGGQSSYDGNVWELHPLAVHPDYQGHGIGRGLVQALEAECHARGGLTLMLGSDDEAFLTSASGIDVYPNPLQHLATIQNRRRHPFEFYQRCGFSIIGMIPDANGLGKPDILMAKRLGAWSSQLPTGGLA</sequence>
<organism evidence="2 3">
    <name type="scientific">Herpetosiphon geysericola</name>
    <dbReference type="NCBI Taxonomy" id="70996"/>
    <lineage>
        <taxon>Bacteria</taxon>
        <taxon>Bacillati</taxon>
        <taxon>Chloroflexota</taxon>
        <taxon>Chloroflexia</taxon>
        <taxon>Herpetosiphonales</taxon>
        <taxon>Herpetosiphonaceae</taxon>
        <taxon>Herpetosiphon</taxon>
    </lineage>
</organism>
<dbReference type="STRING" id="70996.SE18_05580"/>
<dbReference type="RefSeq" id="WP_054533440.1">
    <property type="nucleotide sequence ID" value="NZ_LGKP01000011.1"/>
</dbReference>
<comment type="caution">
    <text evidence="2">The sequence shown here is derived from an EMBL/GenBank/DDBJ whole genome shotgun (WGS) entry which is preliminary data.</text>
</comment>
<dbReference type="AlphaFoldDB" id="A0A0P6XZV1"/>
<dbReference type="EMBL" id="LGKP01000011">
    <property type="protein sequence ID" value="KPL90559.1"/>
    <property type="molecule type" value="Genomic_DNA"/>
</dbReference>
<gene>
    <name evidence="2" type="ORF">SE18_05580</name>
</gene>
<keyword evidence="2" id="KW-0808">Transferase</keyword>
<dbReference type="PATRIC" id="fig|70996.4.peg.5509"/>
<name>A0A0P6XZV1_9CHLR</name>
<reference evidence="2 3" key="1">
    <citation type="submission" date="2015-07" db="EMBL/GenBank/DDBJ databases">
        <title>Whole genome sequence of Herpetosiphon geysericola DSM 7119.</title>
        <authorList>
            <person name="Hemp J."/>
            <person name="Ward L.M."/>
            <person name="Pace L.A."/>
            <person name="Fischer W.W."/>
        </authorList>
    </citation>
    <scope>NUCLEOTIDE SEQUENCE [LARGE SCALE GENOMIC DNA]</scope>
    <source>
        <strain evidence="2 3">DSM 7119</strain>
    </source>
</reference>
<dbReference type="Gene3D" id="3.40.630.30">
    <property type="match status" value="1"/>
</dbReference>
<evidence type="ECO:0000259" key="1">
    <source>
        <dbReference type="PROSITE" id="PS51186"/>
    </source>
</evidence>
<dbReference type="InterPro" id="IPR000182">
    <property type="entry name" value="GNAT_dom"/>
</dbReference>
<evidence type="ECO:0000313" key="3">
    <source>
        <dbReference type="Proteomes" id="UP000050277"/>
    </source>
</evidence>
<dbReference type="GO" id="GO:0008999">
    <property type="term" value="F:protein-N-terminal-alanine acetyltransferase activity"/>
    <property type="evidence" value="ECO:0007669"/>
    <property type="project" value="TreeGrafter"/>
</dbReference>
<feature type="domain" description="N-acetyltransferase" evidence="1">
    <location>
        <begin position="1"/>
        <end position="181"/>
    </location>
</feature>
<evidence type="ECO:0000313" key="2">
    <source>
        <dbReference type="EMBL" id="KPL90559.1"/>
    </source>
</evidence>
<dbReference type="PANTHER" id="PTHR43617">
    <property type="entry name" value="L-AMINO ACID N-ACETYLTRANSFERASE"/>
    <property type="match status" value="1"/>
</dbReference>
<dbReference type="SUPFAM" id="SSF55729">
    <property type="entry name" value="Acyl-CoA N-acyltransferases (Nat)"/>
    <property type="match status" value="1"/>
</dbReference>
<dbReference type="Proteomes" id="UP000050277">
    <property type="component" value="Unassembled WGS sequence"/>
</dbReference>
<dbReference type="PROSITE" id="PS51186">
    <property type="entry name" value="GNAT"/>
    <property type="match status" value="1"/>
</dbReference>
<proteinExistence type="predicted"/>
<dbReference type="PANTHER" id="PTHR43617:SF20">
    <property type="entry name" value="N-ALPHA-ACETYLTRANSFERASE RIMI"/>
    <property type="match status" value="1"/>
</dbReference>
<accession>A0A0P6XZV1</accession>
<keyword evidence="3" id="KW-1185">Reference proteome</keyword>
<dbReference type="CDD" id="cd04301">
    <property type="entry name" value="NAT_SF"/>
    <property type="match status" value="1"/>
</dbReference>
<dbReference type="InterPro" id="IPR050276">
    <property type="entry name" value="MshD_Acetyltransferase"/>
</dbReference>
<dbReference type="OrthoDB" id="7365228at2"/>
<dbReference type="Pfam" id="PF00583">
    <property type="entry name" value="Acetyltransf_1"/>
    <property type="match status" value="1"/>
</dbReference>